<dbReference type="STRING" id="3847.A0A0R0GW01"/>
<feature type="compositionally biased region" description="Basic and acidic residues" evidence="1">
    <location>
        <begin position="13"/>
        <end position="35"/>
    </location>
</feature>
<dbReference type="Proteomes" id="UP000008827">
    <property type="component" value="Chromosome 13"/>
</dbReference>
<evidence type="ECO:0000256" key="1">
    <source>
        <dbReference type="SAM" id="MobiDB-lite"/>
    </source>
</evidence>
<evidence type="ECO:0000313" key="3">
    <source>
        <dbReference type="EnsemblPlants" id="KRH18575"/>
    </source>
</evidence>
<gene>
    <name evidence="2" type="ORF">GLYMA_13G068700</name>
</gene>
<accession>A0A0R0GW01</accession>
<dbReference type="InParanoid" id="A0A0R0GW01"/>
<reference evidence="3" key="2">
    <citation type="submission" date="2018-02" db="UniProtKB">
        <authorList>
            <consortium name="EnsemblPlants"/>
        </authorList>
    </citation>
    <scope>IDENTIFICATION</scope>
    <source>
        <strain evidence="3">Williams 82</strain>
    </source>
</reference>
<feature type="region of interest" description="Disordered" evidence="1">
    <location>
        <begin position="1"/>
        <end position="37"/>
    </location>
</feature>
<name>A0A0R0GW01_SOYBN</name>
<evidence type="ECO:0000313" key="2">
    <source>
        <dbReference type="EMBL" id="KRH18575.1"/>
    </source>
</evidence>
<dbReference type="EMBL" id="CM000846">
    <property type="protein sequence ID" value="KRH18575.1"/>
    <property type="molecule type" value="Genomic_DNA"/>
</dbReference>
<proteinExistence type="predicted"/>
<keyword evidence="4" id="KW-1185">Reference proteome</keyword>
<reference evidence="2" key="3">
    <citation type="submission" date="2018-07" db="EMBL/GenBank/DDBJ databases">
        <title>WGS assembly of Glycine max.</title>
        <authorList>
            <person name="Schmutz J."/>
            <person name="Cannon S."/>
            <person name="Schlueter J."/>
            <person name="Ma J."/>
            <person name="Mitros T."/>
            <person name="Nelson W."/>
            <person name="Hyten D."/>
            <person name="Song Q."/>
            <person name="Thelen J."/>
            <person name="Cheng J."/>
            <person name="Xu D."/>
            <person name="Hellsten U."/>
            <person name="May G."/>
            <person name="Yu Y."/>
            <person name="Sakurai T."/>
            <person name="Umezawa T."/>
            <person name="Bhattacharyya M."/>
            <person name="Sandhu D."/>
            <person name="Valliyodan B."/>
            <person name="Lindquist E."/>
            <person name="Peto M."/>
            <person name="Grant D."/>
            <person name="Shu S."/>
            <person name="Goodstein D."/>
            <person name="Barry K."/>
            <person name="Futrell-Griggs M."/>
            <person name="Abernathy B."/>
            <person name="Du J."/>
            <person name="Tian Z."/>
            <person name="Zhu L."/>
            <person name="Gill N."/>
            <person name="Joshi T."/>
            <person name="Libault M."/>
            <person name="Sethuraman A."/>
            <person name="Zhang X."/>
            <person name="Shinozaki K."/>
            <person name="Nguyen H."/>
            <person name="Wing R."/>
            <person name="Cregan P."/>
            <person name="Specht J."/>
            <person name="Grimwood J."/>
            <person name="Rokhsar D."/>
            <person name="Stacey G."/>
            <person name="Shoemaker R."/>
            <person name="Jackson S."/>
        </authorList>
    </citation>
    <scope>NUCLEOTIDE SEQUENCE</scope>
    <source>
        <tissue evidence="2">Callus</tissue>
    </source>
</reference>
<protein>
    <submittedName>
        <fullName evidence="2 3">Uncharacterized protein</fullName>
    </submittedName>
</protein>
<dbReference type="EnsemblPlants" id="KRH18575">
    <property type="protein sequence ID" value="KRH18575"/>
    <property type="gene ID" value="GLYMA_13G068700"/>
</dbReference>
<organism evidence="2">
    <name type="scientific">Glycine max</name>
    <name type="common">Soybean</name>
    <name type="synonym">Glycine hispida</name>
    <dbReference type="NCBI Taxonomy" id="3847"/>
    <lineage>
        <taxon>Eukaryota</taxon>
        <taxon>Viridiplantae</taxon>
        <taxon>Streptophyta</taxon>
        <taxon>Embryophyta</taxon>
        <taxon>Tracheophyta</taxon>
        <taxon>Spermatophyta</taxon>
        <taxon>Magnoliopsida</taxon>
        <taxon>eudicotyledons</taxon>
        <taxon>Gunneridae</taxon>
        <taxon>Pentapetalae</taxon>
        <taxon>rosids</taxon>
        <taxon>fabids</taxon>
        <taxon>Fabales</taxon>
        <taxon>Fabaceae</taxon>
        <taxon>Papilionoideae</taxon>
        <taxon>50 kb inversion clade</taxon>
        <taxon>NPAAA clade</taxon>
        <taxon>indigoferoid/millettioid clade</taxon>
        <taxon>Phaseoleae</taxon>
        <taxon>Glycine</taxon>
        <taxon>Glycine subgen. Soja</taxon>
    </lineage>
</organism>
<sequence>MEDWDQETVNKVVESKKTEHNQNKPTDIEKKEDKTSTPTQTMVVMTWILYATYRSDFEEAIEDITKRMGGGVAKIICKGGVSHMTTSS</sequence>
<reference evidence="2 3" key="1">
    <citation type="journal article" date="2010" name="Nature">
        <title>Genome sequence of the palaeopolyploid soybean.</title>
        <authorList>
            <person name="Schmutz J."/>
            <person name="Cannon S.B."/>
            <person name="Schlueter J."/>
            <person name="Ma J."/>
            <person name="Mitros T."/>
            <person name="Nelson W."/>
            <person name="Hyten D.L."/>
            <person name="Song Q."/>
            <person name="Thelen J.J."/>
            <person name="Cheng J."/>
            <person name="Xu D."/>
            <person name="Hellsten U."/>
            <person name="May G.D."/>
            <person name="Yu Y."/>
            <person name="Sakurai T."/>
            <person name="Umezawa T."/>
            <person name="Bhattacharyya M.K."/>
            <person name="Sandhu D."/>
            <person name="Valliyodan B."/>
            <person name="Lindquist E."/>
            <person name="Peto M."/>
            <person name="Grant D."/>
            <person name="Shu S."/>
            <person name="Goodstein D."/>
            <person name="Barry K."/>
            <person name="Futrell-Griggs M."/>
            <person name="Abernathy B."/>
            <person name="Du J."/>
            <person name="Tian Z."/>
            <person name="Zhu L."/>
            <person name="Gill N."/>
            <person name="Joshi T."/>
            <person name="Libault M."/>
            <person name="Sethuraman A."/>
            <person name="Zhang X.-C."/>
            <person name="Shinozaki K."/>
            <person name="Nguyen H.T."/>
            <person name="Wing R.A."/>
            <person name="Cregan P."/>
            <person name="Specht J."/>
            <person name="Grimwood J."/>
            <person name="Rokhsar D."/>
            <person name="Stacey G."/>
            <person name="Shoemaker R.C."/>
            <person name="Jackson S.A."/>
        </authorList>
    </citation>
    <scope>NUCLEOTIDE SEQUENCE</scope>
    <source>
        <strain evidence="3">cv. Williams 82</strain>
        <tissue evidence="2">Callus</tissue>
    </source>
</reference>
<dbReference type="Gramene" id="KRH18575">
    <property type="protein sequence ID" value="KRH18575"/>
    <property type="gene ID" value="GLYMA_13G068700"/>
</dbReference>
<dbReference type="AlphaFoldDB" id="A0A0R0GW01"/>
<evidence type="ECO:0000313" key="4">
    <source>
        <dbReference type="Proteomes" id="UP000008827"/>
    </source>
</evidence>